<dbReference type="OrthoDB" id="3187422at2"/>
<keyword evidence="3" id="KW-1185">Reference proteome</keyword>
<reference evidence="2 3" key="1">
    <citation type="submission" date="2019-06" db="EMBL/GenBank/DDBJ databases">
        <title>Sequencing the genomes of 1000 actinobacteria strains.</title>
        <authorList>
            <person name="Klenk H.-P."/>
        </authorList>
    </citation>
    <scope>NUCLEOTIDE SEQUENCE [LARGE SCALE GENOMIC DNA]</scope>
    <source>
        <strain evidence="2 3">DSM 43866</strain>
    </source>
</reference>
<dbReference type="RefSeq" id="WP_122978672.1">
    <property type="nucleotide sequence ID" value="NZ_BOMX01000088.1"/>
</dbReference>
<protein>
    <submittedName>
        <fullName evidence="2">Sigma-70-like protein</fullName>
    </submittedName>
</protein>
<dbReference type="EMBL" id="VIWY01000005">
    <property type="protein sequence ID" value="TWG12803.1"/>
    <property type="molecule type" value="Genomic_DNA"/>
</dbReference>
<dbReference type="AlphaFoldDB" id="A0A561VMI5"/>
<accession>A0A561VMI5</accession>
<proteinExistence type="predicted"/>
<dbReference type="Gene3D" id="1.10.10.10">
    <property type="entry name" value="Winged helix-like DNA-binding domain superfamily/Winged helix DNA-binding domain"/>
    <property type="match status" value="1"/>
</dbReference>
<dbReference type="GO" id="GO:0003700">
    <property type="term" value="F:DNA-binding transcription factor activity"/>
    <property type="evidence" value="ECO:0007669"/>
    <property type="project" value="InterPro"/>
</dbReference>
<feature type="domain" description="RNA polymerase sigma-70 region 4" evidence="1">
    <location>
        <begin position="29"/>
        <end position="80"/>
    </location>
</feature>
<dbReference type="InterPro" id="IPR036388">
    <property type="entry name" value="WH-like_DNA-bd_sf"/>
</dbReference>
<dbReference type="Proteomes" id="UP000320239">
    <property type="component" value="Unassembled WGS sequence"/>
</dbReference>
<name>A0A561VMI5_ACTTI</name>
<evidence type="ECO:0000313" key="3">
    <source>
        <dbReference type="Proteomes" id="UP000320239"/>
    </source>
</evidence>
<evidence type="ECO:0000259" key="1">
    <source>
        <dbReference type="Pfam" id="PF04545"/>
    </source>
</evidence>
<dbReference type="InterPro" id="IPR000943">
    <property type="entry name" value="RNA_pol_sigma70"/>
</dbReference>
<evidence type="ECO:0000313" key="2">
    <source>
        <dbReference type="EMBL" id="TWG12803.1"/>
    </source>
</evidence>
<dbReference type="PRINTS" id="PR00046">
    <property type="entry name" value="SIGMA70FCT"/>
</dbReference>
<dbReference type="GO" id="GO:0006352">
    <property type="term" value="P:DNA-templated transcription initiation"/>
    <property type="evidence" value="ECO:0007669"/>
    <property type="project" value="InterPro"/>
</dbReference>
<comment type="caution">
    <text evidence="2">The sequence shown here is derived from an EMBL/GenBank/DDBJ whole genome shotgun (WGS) entry which is preliminary data.</text>
</comment>
<gene>
    <name evidence="2" type="ORF">FHX34_105671</name>
</gene>
<dbReference type="InterPro" id="IPR007630">
    <property type="entry name" value="RNA_pol_sigma70_r4"/>
</dbReference>
<dbReference type="InterPro" id="IPR013324">
    <property type="entry name" value="RNA_pol_sigma_r3/r4-like"/>
</dbReference>
<sequence length="178" mass="20079">MSRRRAITPYSPTEATAIAPDTLETIAAALQTLSDQRARILRMRFGMDGPAKTHAQIAEAHATTPQRIRQIESAALATLRRRSPTNRLADLDSDDLLRLPETVRTRILQATARPQDPVRCDEHGWTQRGDTHLPTAVCSRCPCIMAVAPTGRPRQYCGATCRKKAQRERDRWQEQSRR</sequence>
<organism evidence="2 3">
    <name type="scientific">Actinoplanes teichomyceticus</name>
    <dbReference type="NCBI Taxonomy" id="1867"/>
    <lineage>
        <taxon>Bacteria</taxon>
        <taxon>Bacillati</taxon>
        <taxon>Actinomycetota</taxon>
        <taxon>Actinomycetes</taxon>
        <taxon>Micromonosporales</taxon>
        <taxon>Micromonosporaceae</taxon>
        <taxon>Actinoplanes</taxon>
    </lineage>
</organism>
<dbReference type="SUPFAM" id="SSF88659">
    <property type="entry name" value="Sigma3 and sigma4 domains of RNA polymerase sigma factors"/>
    <property type="match status" value="1"/>
</dbReference>
<dbReference type="Pfam" id="PF04545">
    <property type="entry name" value="Sigma70_r4"/>
    <property type="match status" value="1"/>
</dbReference>